<sequence length="310" mass="34764">MKREEFLKLVAKHQQGTATESEVKLIEKFYDSIQDHSSEEVKNKLSAETGERLFQAITSTLHKEQKSRTRPLWDVVKVAAAFALLFVVGIAIKHITDQGDITVTTAAGELREIQLHDGSIVTLAENSTLTYPNAFGNTRDVSLEGRAFFDVHRDAERPFSVHTDNAAIKVLGTSFDVNANAISSTTVSVISGKVQVSPKGLPETKVLLTKHQQVTSADSQLSPIQTFRGQQPIAWTNLIMFKNTSLEEAAEALEDRFELEVHFESDALKKERITGKFKDETLDNILKSIALLKQFTYEYQNDHTIYIKRK</sequence>
<dbReference type="KEGG" id="evi:Echvi_1925"/>
<dbReference type="STRING" id="926556.Echvi_1925"/>
<dbReference type="InterPro" id="IPR012373">
    <property type="entry name" value="Ferrdict_sens_TM"/>
</dbReference>
<dbReference type="Pfam" id="PF16344">
    <property type="entry name" value="FecR_C"/>
    <property type="match status" value="1"/>
</dbReference>
<organism evidence="3 4">
    <name type="scientific">Echinicola vietnamensis (strain DSM 17526 / LMG 23754 / KMM 6221)</name>
    <dbReference type="NCBI Taxonomy" id="926556"/>
    <lineage>
        <taxon>Bacteria</taxon>
        <taxon>Pseudomonadati</taxon>
        <taxon>Bacteroidota</taxon>
        <taxon>Cytophagia</taxon>
        <taxon>Cytophagales</taxon>
        <taxon>Cyclobacteriaceae</taxon>
        <taxon>Echinicola</taxon>
    </lineage>
</organism>
<keyword evidence="4" id="KW-1185">Reference proteome</keyword>
<name>L0FZX7_ECHVK</name>
<feature type="domain" description="Protein FecR C-terminal" evidence="2">
    <location>
        <begin position="239"/>
        <end position="307"/>
    </location>
</feature>
<protein>
    <submittedName>
        <fullName evidence="3">Fe2+-dicitrate sensor, membrane component</fullName>
    </submittedName>
</protein>
<dbReference type="GO" id="GO:0016989">
    <property type="term" value="F:sigma factor antagonist activity"/>
    <property type="evidence" value="ECO:0007669"/>
    <property type="project" value="TreeGrafter"/>
</dbReference>
<dbReference type="Gene3D" id="2.60.120.1440">
    <property type="match status" value="1"/>
</dbReference>
<evidence type="ECO:0000259" key="2">
    <source>
        <dbReference type="Pfam" id="PF16344"/>
    </source>
</evidence>
<dbReference type="Proteomes" id="UP000010796">
    <property type="component" value="Chromosome"/>
</dbReference>
<evidence type="ECO:0000313" key="4">
    <source>
        <dbReference type="Proteomes" id="UP000010796"/>
    </source>
</evidence>
<dbReference type="eggNOG" id="COG3712">
    <property type="taxonomic scope" value="Bacteria"/>
</dbReference>
<evidence type="ECO:0000313" key="3">
    <source>
        <dbReference type="EMBL" id="AGA78180.1"/>
    </source>
</evidence>
<accession>L0FZX7</accession>
<dbReference type="RefSeq" id="WP_015265741.1">
    <property type="nucleotide sequence ID" value="NC_019904.1"/>
</dbReference>
<dbReference type="AlphaFoldDB" id="L0FZX7"/>
<proteinExistence type="predicted"/>
<dbReference type="PIRSF" id="PIRSF018266">
    <property type="entry name" value="FecR"/>
    <property type="match status" value="1"/>
</dbReference>
<feature type="domain" description="FecR protein" evidence="1">
    <location>
        <begin position="102"/>
        <end position="195"/>
    </location>
</feature>
<reference evidence="4" key="1">
    <citation type="submission" date="2012-02" db="EMBL/GenBank/DDBJ databases">
        <title>The complete genome of Echinicola vietnamensis DSM 17526.</title>
        <authorList>
            <person name="Lucas S."/>
            <person name="Copeland A."/>
            <person name="Lapidus A."/>
            <person name="Glavina del Rio T."/>
            <person name="Dalin E."/>
            <person name="Tice H."/>
            <person name="Bruce D."/>
            <person name="Goodwin L."/>
            <person name="Pitluck S."/>
            <person name="Peters L."/>
            <person name="Ovchinnikova G."/>
            <person name="Teshima H."/>
            <person name="Kyrpides N."/>
            <person name="Mavromatis K."/>
            <person name="Ivanova N."/>
            <person name="Brettin T."/>
            <person name="Detter J.C."/>
            <person name="Han C."/>
            <person name="Larimer F."/>
            <person name="Land M."/>
            <person name="Hauser L."/>
            <person name="Markowitz V."/>
            <person name="Cheng J.-F."/>
            <person name="Hugenholtz P."/>
            <person name="Woyke T."/>
            <person name="Wu D."/>
            <person name="Brambilla E."/>
            <person name="Klenk H.-P."/>
            <person name="Eisen J.A."/>
        </authorList>
    </citation>
    <scope>NUCLEOTIDE SEQUENCE [LARGE SCALE GENOMIC DNA]</scope>
    <source>
        <strain evidence="4">DSM 17526 / LMG 23754 / KMM 6221</strain>
    </source>
</reference>
<dbReference type="Gene3D" id="3.55.50.30">
    <property type="match status" value="1"/>
</dbReference>
<gene>
    <name evidence="3" type="ordered locus">Echvi_1925</name>
</gene>
<evidence type="ECO:0000259" key="1">
    <source>
        <dbReference type="Pfam" id="PF04773"/>
    </source>
</evidence>
<dbReference type="Pfam" id="PF04773">
    <property type="entry name" value="FecR"/>
    <property type="match status" value="1"/>
</dbReference>
<dbReference type="EMBL" id="CP003346">
    <property type="protein sequence ID" value="AGA78180.1"/>
    <property type="molecule type" value="Genomic_DNA"/>
</dbReference>
<dbReference type="HOGENOM" id="CLU_050192_2_2_10"/>
<dbReference type="PANTHER" id="PTHR30273:SF2">
    <property type="entry name" value="PROTEIN FECR"/>
    <property type="match status" value="1"/>
</dbReference>
<dbReference type="InterPro" id="IPR006860">
    <property type="entry name" value="FecR"/>
</dbReference>
<dbReference type="PANTHER" id="PTHR30273">
    <property type="entry name" value="PERIPLASMIC SIGNAL SENSOR AND SIGMA FACTOR ACTIVATOR FECR-RELATED"/>
    <property type="match status" value="1"/>
</dbReference>
<dbReference type="InterPro" id="IPR032508">
    <property type="entry name" value="FecR_C"/>
</dbReference>